<dbReference type="AlphaFoldDB" id="A0A7R8HCR7"/>
<dbReference type="Pfam" id="PF05485">
    <property type="entry name" value="THAP"/>
    <property type="match status" value="1"/>
</dbReference>
<dbReference type="PANTHER" id="PTHR46536:SF3">
    <property type="entry name" value="ARF7 EFFECTOR PROTEIN C-TERMINAL DOMAIN-CONTAINING PROTEIN"/>
    <property type="match status" value="1"/>
</dbReference>
<feature type="compositionally biased region" description="Basic and acidic residues" evidence="5">
    <location>
        <begin position="272"/>
        <end position="281"/>
    </location>
</feature>
<keyword evidence="4" id="KW-0238">DNA-binding</keyword>
<evidence type="ECO:0000256" key="4">
    <source>
        <dbReference type="ARBA" id="ARBA00023125"/>
    </source>
</evidence>
<proteinExistence type="predicted"/>
<sequence length="382" mass="43801">MSQQEATSGVRSSGELINQTRARTKVLTGTEVPLLSGQQQTPPPKLNKREGAAARREANRIRNAETRAVETTTERIESYRRKYWLRASECCYRAVFSGIEDIMGRVRCSVIGCEHRGPVSYHRFPKDLSVRQKWIQFCKRGPALNPESARVCGLHFTERDFEKHVEREHLGPSFNKRRLRRESVPSVRTLKRVSEDTRFTIKTLQGGNNLSYDPLSSLYEENPDFSIDNASSNGSSSSSSTTLRRSTRTRYTTREDEAGNALLVDDSSNDGSSRRKDEEHSRVRRNLTRKSYFPVPKKGNVYDDKGLLVWNKLDLCDCFDHECSGCHFPCPKCKSPKCAHECRVNRRWQFETRELDGVRGSLLRNQYLMSNTQKKIYSTSIS</sequence>
<dbReference type="SMART" id="SM00692">
    <property type="entry name" value="DM3"/>
    <property type="match status" value="1"/>
</dbReference>
<feature type="compositionally biased region" description="Low complexity" evidence="5">
    <location>
        <begin position="231"/>
        <end position="244"/>
    </location>
</feature>
<keyword evidence="2" id="KW-0863">Zinc-finger</keyword>
<dbReference type="GO" id="GO:0003677">
    <property type="term" value="F:DNA binding"/>
    <property type="evidence" value="ECO:0007669"/>
    <property type="project" value="UniProtKB-UniRule"/>
</dbReference>
<dbReference type="SUPFAM" id="SSF57716">
    <property type="entry name" value="Glucocorticoid receptor-like (DNA-binding domain)"/>
    <property type="match status" value="1"/>
</dbReference>
<keyword evidence="1" id="KW-0479">Metal-binding</keyword>
<dbReference type="PANTHER" id="PTHR46536">
    <property type="entry name" value="ARL14 EFFECTOR PROTEIN"/>
    <property type="match status" value="1"/>
</dbReference>
<keyword evidence="7" id="KW-1185">Reference proteome</keyword>
<dbReference type="Proteomes" id="UP000675881">
    <property type="component" value="Chromosome 8"/>
</dbReference>
<dbReference type="GO" id="GO:0008270">
    <property type="term" value="F:zinc ion binding"/>
    <property type="evidence" value="ECO:0007669"/>
    <property type="project" value="UniProtKB-KW"/>
</dbReference>
<evidence type="ECO:0000256" key="1">
    <source>
        <dbReference type="ARBA" id="ARBA00022723"/>
    </source>
</evidence>
<dbReference type="EMBL" id="HG994587">
    <property type="protein sequence ID" value="CAF3015711.1"/>
    <property type="molecule type" value="Genomic_DNA"/>
</dbReference>
<protein>
    <submittedName>
        <fullName evidence="6">(salmon louse) hypothetical protein</fullName>
    </submittedName>
</protein>
<accession>A0A7R8HCR7</accession>
<evidence type="ECO:0000256" key="2">
    <source>
        <dbReference type="ARBA" id="ARBA00022771"/>
    </source>
</evidence>
<dbReference type="PROSITE" id="PS50950">
    <property type="entry name" value="ZF_THAP"/>
    <property type="match status" value="1"/>
</dbReference>
<dbReference type="InterPro" id="IPR038441">
    <property type="entry name" value="THAP_Znf_sf"/>
</dbReference>
<evidence type="ECO:0000313" key="6">
    <source>
        <dbReference type="EMBL" id="CAF3015711.1"/>
    </source>
</evidence>
<name>A0A7R8HCR7_LEPSM</name>
<dbReference type="InterPro" id="IPR006612">
    <property type="entry name" value="THAP_Znf"/>
</dbReference>
<dbReference type="Gene3D" id="6.20.210.20">
    <property type="entry name" value="THAP domain"/>
    <property type="match status" value="1"/>
</dbReference>
<evidence type="ECO:0000313" key="7">
    <source>
        <dbReference type="Proteomes" id="UP000675881"/>
    </source>
</evidence>
<evidence type="ECO:0000256" key="5">
    <source>
        <dbReference type="SAM" id="MobiDB-lite"/>
    </source>
</evidence>
<evidence type="ECO:0000256" key="3">
    <source>
        <dbReference type="ARBA" id="ARBA00022833"/>
    </source>
</evidence>
<reference evidence="6" key="1">
    <citation type="submission" date="2021-02" db="EMBL/GenBank/DDBJ databases">
        <authorList>
            <person name="Bekaert M."/>
        </authorList>
    </citation>
    <scope>NUCLEOTIDE SEQUENCE</scope>
    <source>
        <strain evidence="6">IoA-00</strain>
    </source>
</reference>
<feature type="region of interest" description="Disordered" evidence="5">
    <location>
        <begin position="223"/>
        <end position="283"/>
    </location>
</feature>
<keyword evidence="3" id="KW-0862">Zinc</keyword>
<feature type="compositionally biased region" description="Polar residues" evidence="5">
    <location>
        <begin position="1"/>
        <end position="21"/>
    </location>
</feature>
<dbReference type="SMART" id="SM00980">
    <property type="entry name" value="THAP"/>
    <property type="match status" value="1"/>
</dbReference>
<dbReference type="Pfam" id="PF14949">
    <property type="entry name" value="ARF7EP_C"/>
    <property type="match status" value="1"/>
</dbReference>
<organism evidence="6 7">
    <name type="scientific">Lepeophtheirus salmonis</name>
    <name type="common">Salmon louse</name>
    <name type="synonym">Caligus salmonis</name>
    <dbReference type="NCBI Taxonomy" id="72036"/>
    <lineage>
        <taxon>Eukaryota</taxon>
        <taxon>Metazoa</taxon>
        <taxon>Ecdysozoa</taxon>
        <taxon>Arthropoda</taxon>
        <taxon>Crustacea</taxon>
        <taxon>Multicrustacea</taxon>
        <taxon>Hexanauplia</taxon>
        <taxon>Copepoda</taxon>
        <taxon>Siphonostomatoida</taxon>
        <taxon>Caligidae</taxon>
        <taxon>Lepeophtheirus</taxon>
    </lineage>
</organism>
<feature type="compositionally biased region" description="Basic and acidic residues" evidence="5">
    <location>
        <begin position="47"/>
        <end position="64"/>
    </location>
</feature>
<gene>
    <name evidence="6" type="ORF">LSAA_14412</name>
</gene>
<feature type="region of interest" description="Disordered" evidence="5">
    <location>
        <begin position="1"/>
        <end position="64"/>
    </location>
</feature>
<dbReference type="OrthoDB" id="5984406at2759"/>
<dbReference type="InterPro" id="IPR029264">
    <property type="entry name" value="ARF7EP_C"/>
</dbReference>